<feature type="transmembrane region" description="Helical" evidence="1">
    <location>
        <begin position="329"/>
        <end position="347"/>
    </location>
</feature>
<keyword evidence="1" id="KW-0472">Membrane</keyword>
<gene>
    <name evidence="2" type="ORF">SAMN02745178_01431</name>
</gene>
<accession>A0A1T4X562</accession>
<feature type="transmembrane region" description="Helical" evidence="1">
    <location>
        <begin position="188"/>
        <end position="204"/>
    </location>
</feature>
<name>A0A1T4X562_9FIRM</name>
<dbReference type="OrthoDB" id="2027384at2"/>
<proteinExistence type="predicted"/>
<keyword evidence="1" id="KW-1133">Transmembrane helix</keyword>
<feature type="transmembrane region" description="Helical" evidence="1">
    <location>
        <begin position="65"/>
        <end position="89"/>
    </location>
</feature>
<feature type="transmembrane region" description="Helical" evidence="1">
    <location>
        <begin position="165"/>
        <end position="182"/>
    </location>
</feature>
<feature type="transmembrane region" description="Helical" evidence="1">
    <location>
        <begin position="359"/>
        <end position="375"/>
    </location>
</feature>
<evidence type="ECO:0000313" key="2">
    <source>
        <dbReference type="EMBL" id="SKA84587.1"/>
    </source>
</evidence>
<protein>
    <recommendedName>
        <fullName evidence="4">4-amino-4-deoxy-L-arabinose transferase</fullName>
    </recommendedName>
</protein>
<feature type="transmembrane region" description="Helical" evidence="1">
    <location>
        <begin position="381"/>
        <end position="403"/>
    </location>
</feature>
<evidence type="ECO:0000256" key="1">
    <source>
        <dbReference type="SAM" id="Phobius"/>
    </source>
</evidence>
<dbReference type="STRING" id="745368.SAMN02745178_01431"/>
<dbReference type="Proteomes" id="UP000190286">
    <property type="component" value="Unassembled WGS sequence"/>
</dbReference>
<feature type="transmembrane region" description="Helical" evidence="1">
    <location>
        <begin position="140"/>
        <end position="158"/>
    </location>
</feature>
<feature type="transmembrane region" description="Helical" evidence="1">
    <location>
        <begin position="211"/>
        <end position="230"/>
    </location>
</feature>
<sequence length="578" mass="63687">MSHTKKPTIEKIILALLGLLALAALVRTMFLGLEIDEEYALSLGFRLVRGDRLFYSMWEPHQLAALPPALLIGLFTAVAGTTTGVLLFVRGAVLAVKLALAVWFYRSLRVALGGRCAYLLTLAVLAFTPKWFLGPDYVSQQFHFTLAAFLFLYGYYAPGPRQYRGLWRVAAGGVCACLSFLAYPQTLAAAPVLMLALLLLGRGSADKCRGLWVFVLTCAVCGGAFVVYVLQGMGFDFAALLARADLILHDPQYDFTTADRLAMLRSQLSAVIGNCWLSALAGVALAAAGMLFGERRGFARSLEKALWYTAFFLSLWCTAYCLRAQELDFRYMCPAFALAGGWTFWCDRREADHRPLRRLLFWLGWLPGIAAYLFILRSTLIALPTTFMYLFWPAVCGTAVLLLKPRPTRRHRAAAALLTAGLLLACAVPRLCLVLETGWHCEPITAIQPERITRGPAAGTWADTKAADMQECLYEALAPYAGKSVLQAIGEQHGLGFLMADGTLTVAQASVISGTDSDPRFEQYYALLPEKQPAVILYDDAEVRDMAEFHAWIEQHFTITDRYTVQHGTASLQVLVVG</sequence>
<dbReference type="GeneID" id="93337898"/>
<keyword evidence="1" id="KW-0812">Transmembrane</keyword>
<evidence type="ECO:0008006" key="4">
    <source>
        <dbReference type="Google" id="ProtNLM"/>
    </source>
</evidence>
<feature type="transmembrane region" description="Helical" evidence="1">
    <location>
        <begin position="271"/>
        <end position="293"/>
    </location>
</feature>
<dbReference type="AlphaFoldDB" id="A0A1T4X562"/>
<feature type="transmembrane region" description="Helical" evidence="1">
    <location>
        <begin position="110"/>
        <end position="128"/>
    </location>
</feature>
<organism evidence="2 3">
    <name type="scientific">Gemmiger formicilis</name>
    <dbReference type="NCBI Taxonomy" id="745368"/>
    <lineage>
        <taxon>Bacteria</taxon>
        <taxon>Bacillati</taxon>
        <taxon>Bacillota</taxon>
        <taxon>Clostridia</taxon>
        <taxon>Eubacteriales</taxon>
        <taxon>Gemmiger</taxon>
    </lineage>
</organism>
<keyword evidence="3" id="KW-1185">Reference proteome</keyword>
<feature type="transmembrane region" description="Helical" evidence="1">
    <location>
        <begin position="12"/>
        <end position="33"/>
    </location>
</feature>
<feature type="transmembrane region" description="Helical" evidence="1">
    <location>
        <begin position="305"/>
        <end position="323"/>
    </location>
</feature>
<reference evidence="2 3" key="1">
    <citation type="submission" date="2017-02" db="EMBL/GenBank/DDBJ databases">
        <authorList>
            <person name="Peterson S.W."/>
        </authorList>
    </citation>
    <scope>NUCLEOTIDE SEQUENCE [LARGE SCALE GENOMIC DNA]</scope>
    <source>
        <strain evidence="2 3">ATCC 27749</strain>
    </source>
</reference>
<evidence type="ECO:0000313" key="3">
    <source>
        <dbReference type="Proteomes" id="UP000190286"/>
    </source>
</evidence>
<dbReference type="EMBL" id="FUYF01000006">
    <property type="protein sequence ID" value="SKA84587.1"/>
    <property type="molecule type" value="Genomic_DNA"/>
</dbReference>
<dbReference type="RefSeq" id="WP_078784367.1">
    <property type="nucleotide sequence ID" value="NZ_FUYF01000006.1"/>
</dbReference>